<dbReference type="EMBL" id="AALY01000002">
    <property type="protein sequence ID" value="EAP76490.1"/>
    <property type="molecule type" value="Genomic_DNA"/>
</dbReference>
<evidence type="ECO:0000313" key="3">
    <source>
        <dbReference type="Proteomes" id="UP000005954"/>
    </source>
</evidence>
<reference evidence="2 3" key="1">
    <citation type="submission" date="2005-12" db="EMBL/GenBank/DDBJ databases">
        <authorList>
            <person name="Moran M.A."/>
            <person name="Ferriera S."/>
            <person name="Johnson J."/>
            <person name="Kravitz S."/>
            <person name="Halpern A."/>
            <person name="Remington K."/>
            <person name="Beeson K."/>
            <person name="Tran B."/>
            <person name="Rogers Y.-H."/>
            <person name="Friedman R."/>
            <person name="Venter J.C."/>
        </authorList>
    </citation>
    <scope>NUCLEOTIDE SEQUENCE [LARGE SCALE GENOMIC DNA]</scope>
    <source>
        <strain evidence="3">ATCC BAA-591 / DSM 15170 / ISM</strain>
    </source>
</reference>
<protein>
    <submittedName>
        <fullName evidence="2">Uncharacterized protein</fullName>
    </submittedName>
</protein>
<dbReference type="HOGENOM" id="CLU_171853_0_0_5"/>
<feature type="compositionally biased region" description="Basic residues" evidence="1">
    <location>
        <begin position="85"/>
        <end position="97"/>
    </location>
</feature>
<comment type="caution">
    <text evidence="2">The sequence shown here is derived from an EMBL/GenBank/DDBJ whole genome shotgun (WGS) entry which is preliminary data.</text>
</comment>
<dbReference type="Proteomes" id="UP000005954">
    <property type="component" value="Unassembled WGS sequence"/>
</dbReference>
<gene>
    <name evidence="2" type="ORF">ISM_16530</name>
</gene>
<organism evidence="2 3">
    <name type="scientific">Roseovarius nubinhibens (strain ATCC BAA-591 / DSM 15170 / ISM)</name>
    <dbReference type="NCBI Taxonomy" id="89187"/>
    <lineage>
        <taxon>Bacteria</taxon>
        <taxon>Pseudomonadati</taxon>
        <taxon>Pseudomonadota</taxon>
        <taxon>Alphaproteobacteria</taxon>
        <taxon>Rhodobacterales</taxon>
        <taxon>Roseobacteraceae</taxon>
        <taxon>Roseovarius</taxon>
    </lineage>
</organism>
<name>A3SPV0_ROSNI</name>
<sequence>MSTEMNGKRVKDALDPKGLIREAYRIEGITGGECRSIFLDWALSMEAGRETQEDIAALIARYGAEHPEHPMTEVLREGQASAERPRRRGGWRRQQRD</sequence>
<dbReference type="RefSeq" id="WP_009815315.1">
    <property type="nucleotide sequence ID" value="NZ_CH724156.1"/>
</dbReference>
<proteinExistence type="predicted"/>
<evidence type="ECO:0000313" key="2">
    <source>
        <dbReference type="EMBL" id="EAP76490.1"/>
    </source>
</evidence>
<dbReference type="eggNOG" id="ENOG50332Z2">
    <property type="taxonomic scope" value="Bacteria"/>
</dbReference>
<dbReference type="AlphaFoldDB" id="A3SPV0"/>
<evidence type="ECO:0000256" key="1">
    <source>
        <dbReference type="SAM" id="MobiDB-lite"/>
    </source>
</evidence>
<accession>A3SPV0</accession>
<dbReference type="STRING" id="89187.ISM_16530"/>
<feature type="region of interest" description="Disordered" evidence="1">
    <location>
        <begin position="68"/>
        <end position="97"/>
    </location>
</feature>
<keyword evidence="3" id="KW-1185">Reference proteome</keyword>
<dbReference type="OrthoDB" id="7778431at2"/>